<dbReference type="SUPFAM" id="SSF52540">
    <property type="entry name" value="P-loop containing nucleoside triphosphate hydrolases"/>
    <property type="match status" value="1"/>
</dbReference>
<comment type="subcellular location">
    <subcellularLocation>
        <location evidence="1">Cell membrane</location>
        <topology evidence="1">Multi-pass membrane protein</topology>
    </subcellularLocation>
</comment>
<evidence type="ECO:0000256" key="6">
    <source>
        <dbReference type="ARBA" id="ARBA00023136"/>
    </source>
</evidence>
<dbReference type="InterPro" id="IPR011527">
    <property type="entry name" value="ABC1_TM_dom"/>
</dbReference>
<evidence type="ECO:0000256" key="4">
    <source>
        <dbReference type="ARBA" id="ARBA00022840"/>
    </source>
</evidence>
<dbReference type="Pfam" id="PF00005">
    <property type="entry name" value="ABC_tran"/>
    <property type="match status" value="1"/>
</dbReference>
<organism evidence="10 11">
    <name type="scientific">Auraticoccus monumenti</name>
    <dbReference type="NCBI Taxonomy" id="675864"/>
    <lineage>
        <taxon>Bacteria</taxon>
        <taxon>Bacillati</taxon>
        <taxon>Actinomycetota</taxon>
        <taxon>Actinomycetes</taxon>
        <taxon>Propionibacteriales</taxon>
        <taxon>Propionibacteriaceae</taxon>
        <taxon>Auraticoccus</taxon>
    </lineage>
</organism>
<reference evidence="10 11" key="1">
    <citation type="submission" date="2016-10" db="EMBL/GenBank/DDBJ databases">
        <authorList>
            <person name="de Groot N.N."/>
        </authorList>
    </citation>
    <scope>NUCLEOTIDE SEQUENCE [LARGE SCALE GENOMIC DNA]</scope>
    <source>
        <strain evidence="10 11">MON 2.2</strain>
    </source>
</reference>
<keyword evidence="3" id="KW-0547">Nucleotide-binding</keyword>
<protein>
    <submittedName>
        <fullName evidence="10">ATP-binding cassette, subfamily B</fullName>
    </submittedName>
</protein>
<evidence type="ECO:0000256" key="2">
    <source>
        <dbReference type="ARBA" id="ARBA00022692"/>
    </source>
</evidence>
<feature type="transmembrane region" description="Helical" evidence="7">
    <location>
        <begin position="131"/>
        <end position="152"/>
    </location>
</feature>
<evidence type="ECO:0000256" key="3">
    <source>
        <dbReference type="ARBA" id="ARBA00022741"/>
    </source>
</evidence>
<dbReference type="GO" id="GO:0016887">
    <property type="term" value="F:ATP hydrolysis activity"/>
    <property type="evidence" value="ECO:0007669"/>
    <property type="project" value="InterPro"/>
</dbReference>
<dbReference type="EMBL" id="LT629688">
    <property type="protein sequence ID" value="SDE17899.1"/>
    <property type="molecule type" value="Genomic_DNA"/>
</dbReference>
<dbReference type="InterPro" id="IPR039421">
    <property type="entry name" value="Type_1_exporter"/>
</dbReference>
<dbReference type="OrthoDB" id="3801191at2"/>
<keyword evidence="11" id="KW-1185">Reference proteome</keyword>
<dbReference type="SUPFAM" id="SSF90123">
    <property type="entry name" value="ABC transporter transmembrane region"/>
    <property type="match status" value="1"/>
</dbReference>
<keyword evidence="4 10" id="KW-0067">ATP-binding</keyword>
<evidence type="ECO:0000259" key="8">
    <source>
        <dbReference type="PROSITE" id="PS50893"/>
    </source>
</evidence>
<dbReference type="Gene3D" id="3.40.50.300">
    <property type="entry name" value="P-loop containing nucleotide triphosphate hydrolases"/>
    <property type="match status" value="1"/>
</dbReference>
<feature type="domain" description="ABC transmembrane type-1" evidence="9">
    <location>
        <begin position="24"/>
        <end position="303"/>
    </location>
</feature>
<dbReference type="PROSITE" id="PS00211">
    <property type="entry name" value="ABC_TRANSPORTER_1"/>
    <property type="match status" value="1"/>
</dbReference>
<dbReference type="PROSITE" id="PS50929">
    <property type="entry name" value="ABC_TM1F"/>
    <property type="match status" value="1"/>
</dbReference>
<evidence type="ECO:0000256" key="7">
    <source>
        <dbReference type="SAM" id="Phobius"/>
    </source>
</evidence>
<dbReference type="InterPro" id="IPR036640">
    <property type="entry name" value="ABC1_TM_sf"/>
</dbReference>
<dbReference type="STRING" id="675864.SAMN04489747_2719"/>
<name>A0A1G7ASS4_9ACTN</name>
<dbReference type="Proteomes" id="UP000198546">
    <property type="component" value="Chromosome i"/>
</dbReference>
<dbReference type="PANTHER" id="PTHR24221:SF654">
    <property type="entry name" value="ATP-BINDING CASSETTE SUB-FAMILY B MEMBER 6"/>
    <property type="match status" value="1"/>
</dbReference>
<dbReference type="PANTHER" id="PTHR24221">
    <property type="entry name" value="ATP-BINDING CASSETTE SUB-FAMILY B"/>
    <property type="match status" value="1"/>
</dbReference>
<dbReference type="InterPro" id="IPR003439">
    <property type="entry name" value="ABC_transporter-like_ATP-bd"/>
</dbReference>
<dbReference type="InterPro" id="IPR003593">
    <property type="entry name" value="AAA+_ATPase"/>
</dbReference>
<evidence type="ECO:0000259" key="9">
    <source>
        <dbReference type="PROSITE" id="PS50929"/>
    </source>
</evidence>
<evidence type="ECO:0000256" key="1">
    <source>
        <dbReference type="ARBA" id="ARBA00004651"/>
    </source>
</evidence>
<gene>
    <name evidence="10" type="ORF">SAMN04489747_2719</name>
</gene>
<keyword evidence="6 7" id="KW-0472">Membrane</keyword>
<evidence type="ECO:0000313" key="10">
    <source>
        <dbReference type="EMBL" id="SDE17899.1"/>
    </source>
</evidence>
<dbReference type="GO" id="GO:0140359">
    <property type="term" value="F:ABC-type transporter activity"/>
    <property type="evidence" value="ECO:0007669"/>
    <property type="project" value="InterPro"/>
</dbReference>
<feature type="transmembrane region" description="Helical" evidence="7">
    <location>
        <begin position="58"/>
        <end position="78"/>
    </location>
</feature>
<feature type="domain" description="ABC transporter" evidence="8">
    <location>
        <begin position="338"/>
        <end position="594"/>
    </location>
</feature>
<keyword evidence="5 7" id="KW-1133">Transmembrane helix</keyword>
<feature type="transmembrane region" description="Helical" evidence="7">
    <location>
        <begin position="277"/>
        <end position="295"/>
    </location>
</feature>
<dbReference type="InterPro" id="IPR017871">
    <property type="entry name" value="ABC_transporter-like_CS"/>
</dbReference>
<evidence type="ECO:0000313" key="11">
    <source>
        <dbReference type="Proteomes" id="UP000198546"/>
    </source>
</evidence>
<dbReference type="Gene3D" id="1.20.1560.10">
    <property type="entry name" value="ABC transporter type 1, transmembrane domain"/>
    <property type="match status" value="1"/>
</dbReference>
<accession>A0A1G7ASS4</accession>
<evidence type="ECO:0000256" key="5">
    <source>
        <dbReference type="ARBA" id="ARBA00022989"/>
    </source>
</evidence>
<sequence length="600" mass="64474">MRRGSRVLGLWLTTAFRATPGLTVLMGAAVMANAAFGPLATLGIKWVVDAMTGGGDPTAGVVLLVASLTVTLLARSLTTPLGDTLAERIFLYVERDLLRLTTAIPSLAHHEDRELADRISLLEQQRRRLGAIWQLLGAVSAVTSVVTVVVLLASVHPLLVLLLPLAAVVAVVDARGKQAQRTLINSHEHLRRLGTATLDTLADPGPGLEVRCFGLAPTLLRVASATMMLRYWRYRRATLRWAGRTALAWLVFLLGYAVGVVWVVSRLLAGTSSVGDLVLVVLIAPQVAATAGLLISSSRVIAEVWDTFERYFWLREYAADHSWDESRTAPPERLSRGIELRGVGFDYPSTTTNGSAEGSRHRALHGVDLVLPAGSTVALVGDNGAGKSTLVKLLARLYDPTSGQVLVDGTPLTELDPRLWRARTSAGFQDFARWELTAGHAVGVGDLPHLDDRSRVSAASTAGQAQDLITSLPQTFDTQLGAGYEDGVGLSGGQWQRLALSRAFMRTRPLLMLLDEPTAALDPEAEHAIYEQYASAAARVAAETGGITVLVSHRFSTVRLADLIVVVGEGRVLEQGTHAELLAAGGRYAELFELQAHAYR</sequence>
<proteinExistence type="predicted"/>
<dbReference type="InterPro" id="IPR027417">
    <property type="entry name" value="P-loop_NTPase"/>
</dbReference>
<feature type="transmembrane region" description="Helical" evidence="7">
    <location>
        <begin position="158"/>
        <end position="176"/>
    </location>
</feature>
<feature type="transmembrane region" description="Helical" evidence="7">
    <location>
        <begin position="246"/>
        <end position="265"/>
    </location>
</feature>
<dbReference type="RefSeq" id="WP_090594292.1">
    <property type="nucleotide sequence ID" value="NZ_LT629688.1"/>
</dbReference>
<dbReference type="GO" id="GO:0005524">
    <property type="term" value="F:ATP binding"/>
    <property type="evidence" value="ECO:0007669"/>
    <property type="project" value="UniProtKB-KW"/>
</dbReference>
<dbReference type="PROSITE" id="PS50893">
    <property type="entry name" value="ABC_TRANSPORTER_2"/>
    <property type="match status" value="1"/>
</dbReference>
<dbReference type="SMART" id="SM00382">
    <property type="entry name" value="AAA"/>
    <property type="match status" value="1"/>
</dbReference>
<dbReference type="GO" id="GO:0005886">
    <property type="term" value="C:plasma membrane"/>
    <property type="evidence" value="ECO:0007669"/>
    <property type="project" value="UniProtKB-SubCell"/>
</dbReference>
<dbReference type="AlphaFoldDB" id="A0A1G7ASS4"/>
<dbReference type="GO" id="GO:0034040">
    <property type="term" value="F:ATPase-coupled lipid transmembrane transporter activity"/>
    <property type="evidence" value="ECO:0007669"/>
    <property type="project" value="TreeGrafter"/>
</dbReference>
<keyword evidence="2 7" id="KW-0812">Transmembrane</keyword>